<dbReference type="GO" id="GO:0004822">
    <property type="term" value="F:isoleucine-tRNA ligase activity"/>
    <property type="evidence" value="ECO:0007669"/>
    <property type="project" value="UniProtKB-EC"/>
</dbReference>
<dbReference type="InterPro" id="IPR009080">
    <property type="entry name" value="tRNAsynth_Ia_anticodon-bd"/>
</dbReference>
<dbReference type="InterPro" id="IPR013155">
    <property type="entry name" value="M/V/L/I-tRNA-synth_anticd-bd"/>
</dbReference>
<dbReference type="InterPro" id="IPR033708">
    <property type="entry name" value="Anticodon_Ile_BEm"/>
</dbReference>
<accession>A0A327JT24</accession>
<dbReference type="GO" id="GO:0005524">
    <property type="term" value="F:ATP binding"/>
    <property type="evidence" value="ECO:0007669"/>
    <property type="project" value="UniProtKB-KW"/>
</dbReference>
<evidence type="ECO:0000256" key="2">
    <source>
        <dbReference type="ARBA" id="ARBA00013165"/>
    </source>
</evidence>
<dbReference type="InterPro" id="IPR002301">
    <property type="entry name" value="Ile-tRNA-ligase"/>
</dbReference>
<dbReference type="FunFam" id="3.90.740.10:FF:000022">
    <property type="entry name" value="Isoleucine--tRNA ligase"/>
    <property type="match status" value="1"/>
</dbReference>
<evidence type="ECO:0000256" key="10">
    <source>
        <dbReference type="ARBA" id="ARBA00048359"/>
    </source>
</evidence>
<dbReference type="RefSeq" id="WP_111360448.1">
    <property type="nucleotide sequence ID" value="NZ_NPEU01000675.1"/>
</dbReference>
<feature type="non-terminal residue" evidence="13">
    <location>
        <position position="1"/>
    </location>
</feature>
<evidence type="ECO:0000256" key="1">
    <source>
        <dbReference type="ARBA" id="ARBA00006887"/>
    </source>
</evidence>
<evidence type="ECO:0000256" key="3">
    <source>
        <dbReference type="ARBA" id="ARBA00022490"/>
    </source>
</evidence>
<comment type="caution">
    <text evidence="13">The sequence shown here is derived from an EMBL/GenBank/DDBJ whole genome shotgun (WGS) entry which is preliminary data.</text>
</comment>
<evidence type="ECO:0000256" key="5">
    <source>
        <dbReference type="ARBA" id="ARBA00022741"/>
    </source>
</evidence>
<dbReference type="SUPFAM" id="SSF47323">
    <property type="entry name" value="Anticodon-binding domain of a subclass of class I aminoacyl-tRNA synthetases"/>
    <property type="match status" value="1"/>
</dbReference>
<dbReference type="SUPFAM" id="SSF52374">
    <property type="entry name" value="Nucleotidylyl transferase"/>
    <property type="match status" value="1"/>
</dbReference>
<dbReference type="Pfam" id="PF00133">
    <property type="entry name" value="tRNA-synt_1"/>
    <property type="match status" value="1"/>
</dbReference>
<evidence type="ECO:0000256" key="4">
    <source>
        <dbReference type="ARBA" id="ARBA00022598"/>
    </source>
</evidence>
<dbReference type="SUPFAM" id="SSF50677">
    <property type="entry name" value="ValRS/IleRS/LeuRS editing domain"/>
    <property type="match status" value="1"/>
</dbReference>
<dbReference type="CDD" id="cd07960">
    <property type="entry name" value="Anticodon_Ia_Ile_BEm"/>
    <property type="match status" value="1"/>
</dbReference>
<evidence type="ECO:0000313" key="14">
    <source>
        <dbReference type="Proteomes" id="UP000248863"/>
    </source>
</evidence>
<dbReference type="GO" id="GO:0002161">
    <property type="term" value="F:aminoacyl-tRNA deacylase activity"/>
    <property type="evidence" value="ECO:0007669"/>
    <property type="project" value="InterPro"/>
</dbReference>
<keyword evidence="7" id="KW-0648">Protein biosynthesis</keyword>
<keyword evidence="8" id="KW-0030">Aminoacyl-tRNA synthetase</keyword>
<gene>
    <name evidence="13" type="ORF">CH338_28465</name>
</gene>
<dbReference type="PANTHER" id="PTHR42765">
    <property type="entry name" value="SOLEUCYL-TRNA SYNTHETASE"/>
    <property type="match status" value="1"/>
</dbReference>
<dbReference type="GO" id="GO:0006428">
    <property type="term" value="P:isoleucyl-tRNA aminoacylation"/>
    <property type="evidence" value="ECO:0007669"/>
    <property type="project" value="InterPro"/>
</dbReference>
<dbReference type="InterPro" id="IPR050081">
    <property type="entry name" value="Ile-tRNA_ligase"/>
</dbReference>
<evidence type="ECO:0000259" key="11">
    <source>
        <dbReference type="Pfam" id="PF00133"/>
    </source>
</evidence>
<feature type="domain" description="Methionyl/Valyl/Leucyl/Isoleucyl-tRNA synthetase anticodon-binding" evidence="12">
    <location>
        <begin position="517"/>
        <end position="667"/>
    </location>
</feature>
<dbReference type="PANTHER" id="PTHR42765:SF1">
    <property type="entry name" value="ISOLEUCINE--TRNA LIGASE, MITOCHONDRIAL"/>
    <property type="match status" value="1"/>
</dbReference>
<dbReference type="EC" id="6.1.1.5" evidence="2"/>
<dbReference type="InterPro" id="IPR002300">
    <property type="entry name" value="aa-tRNA-synth_Ia"/>
</dbReference>
<comment type="similarity">
    <text evidence="1">Belongs to the class-I aminoacyl-tRNA synthetase family. IleS type 1 subfamily.</text>
</comment>
<sequence length="767" mass="85222">LSPRAGRGDLAGASVVIWTTTPWTLPGNRAISFSHKIGYGLYKVTDAPADNWAKTGDLLILADKLAEDVLKQARVVAFEKVQAVSADILAGLVCDHPLKSLGYDFAVPLLDGEHVDDSTGTGFVHTAPGHGREDFEIWMEYGRRLSERGISTRIPYTVDADGRYTDDAPGFVGRRVITEKGEKGDANEAVIKALVEAANLLARGKLKHQYPHSWRSKKPVIFRNTPQWFIAMDQDIAAGAEAKAGDTLRARALKAIKATRWVPPQGQNRITGMIESRPDWVISRQRAWGVPITVFIRDKGHGEVEILQDEAVNARIVAAFEAEGADAWYAAGARERFLGARAAEGWQKVDDILDVWFDSGSTHAFVLEDPENFATLAGIRRKVDGGRDQVMYLEGSDQHRGWFHSSLLESCGTRGRAPFDVVVTHGFTLDEQGRKMSKSLGNTVAPQDLIKQHGADIVRLWVGSCDYWDDQRIGPEIIKTTVDTYRKLRNTLRWMLGNLAHFRDQDRVKVERMPSLERYMLHRLAELDATVREAYANFDYKRIFAVLSQFMTVDLSAFYFDIRKDALYCDPISSVTRKACLTVLDHVFRCTVTWLAPILCFTAEEAWLARYSGTDGSVHLETFPEVPESWRNEGLAETWRKARAVRRVVTGALELERAGKRIGSSLEADPLVYVSDDDLFRAVVDLDLAEICITSGASLIEGDGPEDAFRLAEVPGVAVLPRRAEGTKCARSWKISPAVGSDPQYPDVTPRDAQALRELDALSPAAE</sequence>
<keyword evidence="6" id="KW-0067">ATP-binding</keyword>
<comment type="function">
    <text evidence="9">Catalyzes the attachment of isoleucine to tRNA(Ile). As IleRS can inadvertently accommodate and process structurally similar amino acids such as valine, to avoid such errors it has two additional distinct tRNA(Ile)-dependent editing activities. One activity is designated as 'pretransfer' editing and involves the hydrolysis of activated Val-AMP. The other activity is designated 'posttransfer' editing and involves deacylation of mischarged Val-tRNA(Ile).</text>
</comment>
<organism evidence="13 14">
    <name type="scientific">Rhodoplanes elegans</name>
    <dbReference type="NCBI Taxonomy" id="29408"/>
    <lineage>
        <taxon>Bacteria</taxon>
        <taxon>Pseudomonadati</taxon>
        <taxon>Pseudomonadota</taxon>
        <taxon>Alphaproteobacteria</taxon>
        <taxon>Hyphomicrobiales</taxon>
        <taxon>Nitrobacteraceae</taxon>
        <taxon>Rhodoplanes</taxon>
    </lineage>
</organism>
<proteinExistence type="inferred from homology"/>
<keyword evidence="3" id="KW-0963">Cytoplasm</keyword>
<protein>
    <recommendedName>
        <fullName evidence="2">isoleucine--tRNA ligase</fullName>
        <ecNumber evidence="2">6.1.1.5</ecNumber>
    </recommendedName>
</protein>
<name>A0A327JT24_9BRAD</name>
<evidence type="ECO:0000256" key="9">
    <source>
        <dbReference type="ARBA" id="ARBA00025217"/>
    </source>
</evidence>
<dbReference type="AlphaFoldDB" id="A0A327JT24"/>
<dbReference type="OrthoDB" id="9810365at2"/>
<reference evidence="13 14" key="1">
    <citation type="submission" date="2017-07" db="EMBL/GenBank/DDBJ databases">
        <title>Draft Genome Sequences of Select Purple Nonsulfur Bacteria.</title>
        <authorList>
            <person name="Lasarre B."/>
            <person name="Mckinlay J.B."/>
        </authorList>
    </citation>
    <scope>NUCLEOTIDE SEQUENCE [LARGE SCALE GENOMIC DNA]</scope>
    <source>
        <strain evidence="13 14">DSM 11907</strain>
    </source>
</reference>
<keyword evidence="4 13" id="KW-0436">Ligase</keyword>
<dbReference type="EMBL" id="NPEU01000675">
    <property type="protein sequence ID" value="RAI29649.1"/>
    <property type="molecule type" value="Genomic_DNA"/>
</dbReference>
<dbReference type="Gene3D" id="3.40.50.620">
    <property type="entry name" value="HUPs"/>
    <property type="match status" value="1"/>
</dbReference>
<dbReference type="GO" id="GO:0000049">
    <property type="term" value="F:tRNA binding"/>
    <property type="evidence" value="ECO:0007669"/>
    <property type="project" value="InterPro"/>
</dbReference>
<evidence type="ECO:0000256" key="8">
    <source>
        <dbReference type="ARBA" id="ARBA00023146"/>
    </source>
</evidence>
<evidence type="ECO:0000256" key="7">
    <source>
        <dbReference type="ARBA" id="ARBA00022917"/>
    </source>
</evidence>
<keyword evidence="5" id="KW-0547">Nucleotide-binding</keyword>
<dbReference type="Proteomes" id="UP000248863">
    <property type="component" value="Unassembled WGS sequence"/>
</dbReference>
<dbReference type="Gene3D" id="1.10.730.20">
    <property type="match status" value="1"/>
</dbReference>
<evidence type="ECO:0000256" key="6">
    <source>
        <dbReference type="ARBA" id="ARBA00022840"/>
    </source>
</evidence>
<comment type="catalytic activity">
    <reaction evidence="10">
        <text>tRNA(Ile) + L-isoleucine + ATP = L-isoleucyl-tRNA(Ile) + AMP + diphosphate</text>
        <dbReference type="Rhea" id="RHEA:11060"/>
        <dbReference type="Rhea" id="RHEA-COMP:9666"/>
        <dbReference type="Rhea" id="RHEA-COMP:9695"/>
        <dbReference type="ChEBI" id="CHEBI:30616"/>
        <dbReference type="ChEBI" id="CHEBI:33019"/>
        <dbReference type="ChEBI" id="CHEBI:58045"/>
        <dbReference type="ChEBI" id="CHEBI:78442"/>
        <dbReference type="ChEBI" id="CHEBI:78528"/>
        <dbReference type="ChEBI" id="CHEBI:456215"/>
        <dbReference type="EC" id="6.1.1.5"/>
    </reaction>
</comment>
<keyword evidence="14" id="KW-1185">Reference proteome</keyword>
<dbReference type="InterPro" id="IPR009008">
    <property type="entry name" value="Val/Leu/Ile-tRNA-synth_edit"/>
</dbReference>
<feature type="domain" description="Aminoacyl-tRNA synthetase class Ia" evidence="11">
    <location>
        <begin position="187"/>
        <end position="472"/>
    </location>
</feature>
<dbReference type="PRINTS" id="PR00984">
    <property type="entry name" value="TRNASYNTHILE"/>
</dbReference>
<evidence type="ECO:0000259" key="12">
    <source>
        <dbReference type="Pfam" id="PF08264"/>
    </source>
</evidence>
<evidence type="ECO:0000313" key="13">
    <source>
        <dbReference type="EMBL" id="RAI29649.1"/>
    </source>
</evidence>
<dbReference type="GO" id="GO:0005829">
    <property type="term" value="C:cytosol"/>
    <property type="evidence" value="ECO:0007669"/>
    <property type="project" value="TreeGrafter"/>
</dbReference>
<dbReference type="InterPro" id="IPR014729">
    <property type="entry name" value="Rossmann-like_a/b/a_fold"/>
</dbReference>
<dbReference type="Pfam" id="PF08264">
    <property type="entry name" value="Anticodon_1"/>
    <property type="match status" value="1"/>
</dbReference>
<dbReference type="Gene3D" id="3.90.740.10">
    <property type="entry name" value="Valyl/Leucyl/Isoleucyl-tRNA synthetase, editing domain"/>
    <property type="match status" value="1"/>
</dbReference>